<comment type="caution">
    <text evidence="1">The sequence shown here is derived from an EMBL/GenBank/DDBJ whole genome shotgun (WGS) entry which is preliminary data.</text>
</comment>
<proteinExistence type="predicted"/>
<reference evidence="1 2" key="1">
    <citation type="submission" date="2017-09" db="EMBL/GenBank/DDBJ databases">
        <title>Sphingomonas adhaesiva DSM 7418, whole genome shotgun sequence.</title>
        <authorList>
            <person name="Feng G."/>
            <person name="Zhu H."/>
        </authorList>
    </citation>
    <scope>NUCLEOTIDE SEQUENCE [LARGE SCALE GENOMIC DNA]</scope>
    <source>
        <strain evidence="1 2">DSM 7418</strain>
    </source>
</reference>
<dbReference type="AlphaFoldDB" id="A0A2A4I5Q6"/>
<gene>
    <name evidence="1" type="ORF">COA07_16350</name>
</gene>
<keyword evidence="1" id="KW-0489">Methyltransferase</keyword>
<name>A0A2A4I5Q6_9SPHN</name>
<accession>A0A2A4I5Q6</accession>
<dbReference type="Proteomes" id="UP000218323">
    <property type="component" value="Unassembled WGS sequence"/>
</dbReference>
<dbReference type="EMBL" id="NWVC01000013">
    <property type="protein sequence ID" value="PCG13112.1"/>
    <property type="molecule type" value="Genomic_DNA"/>
</dbReference>
<dbReference type="Gene3D" id="3.40.50.150">
    <property type="entry name" value="Vaccinia Virus protein VP39"/>
    <property type="match status" value="1"/>
</dbReference>
<protein>
    <submittedName>
        <fullName evidence="1">SAM-dependent methyltransferase</fullName>
    </submittedName>
</protein>
<dbReference type="InterPro" id="IPR029063">
    <property type="entry name" value="SAM-dependent_MTases_sf"/>
</dbReference>
<organism evidence="1 2">
    <name type="scientific">Sphingomonas adhaesiva</name>
    <dbReference type="NCBI Taxonomy" id="28212"/>
    <lineage>
        <taxon>Bacteria</taxon>
        <taxon>Pseudomonadati</taxon>
        <taxon>Pseudomonadota</taxon>
        <taxon>Alphaproteobacteria</taxon>
        <taxon>Sphingomonadales</taxon>
        <taxon>Sphingomonadaceae</taxon>
        <taxon>Sphingomonas</taxon>
    </lineage>
</organism>
<evidence type="ECO:0000313" key="1">
    <source>
        <dbReference type="EMBL" id="PCG13112.1"/>
    </source>
</evidence>
<dbReference type="GO" id="GO:0032259">
    <property type="term" value="P:methylation"/>
    <property type="evidence" value="ECO:0007669"/>
    <property type="project" value="UniProtKB-KW"/>
</dbReference>
<dbReference type="GO" id="GO:0008168">
    <property type="term" value="F:methyltransferase activity"/>
    <property type="evidence" value="ECO:0007669"/>
    <property type="project" value="UniProtKB-KW"/>
</dbReference>
<dbReference type="SUPFAM" id="SSF53335">
    <property type="entry name" value="S-adenosyl-L-methionine-dependent methyltransferases"/>
    <property type="match status" value="1"/>
</dbReference>
<keyword evidence="1" id="KW-0808">Transferase</keyword>
<keyword evidence="2" id="KW-1185">Reference proteome</keyword>
<evidence type="ECO:0000313" key="2">
    <source>
        <dbReference type="Proteomes" id="UP000218323"/>
    </source>
</evidence>
<sequence length="271" mass="30976">MQSAVPDKRPRDLRLSQFYTRPTIAGLMAQIFREHFNLDHFQTVEPSAGDGAFLPFLPLDRLAFDIEPKHPGIEAADFLEITVQSDLPIMMIGNPPFGQNSNLAKAFFNHAASQSLVIAMILPRTFRKASIQNVLDRNFHLFREVDVPGDAFLFRSEKRTVPAVFQIWIRSDRLRALRWTERTHRDFTFVDRADANFAIRRIGVNAGRLYKNPRGEDDSFYFIKGDVWDVMSMLDFQAVARDTAGIPSLSKAEIVGLYDERIRLNRSACKA</sequence>